<dbReference type="eggNOG" id="ENOG502S2E4">
    <property type="taxonomic scope" value="Eukaryota"/>
</dbReference>
<proteinExistence type="predicted"/>
<dbReference type="Gene3D" id="2.40.40.10">
    <property type="entry name" value="RlpA-like domain"/>
    <property type="match status" value="1"/>
</dbReference>
<evidence type="ECO:0000313" key="4">
    <source>
        <dbReference type="Proteomes" id="UP000007148"/>
    </source>
</evidence>
<dbReference type="InterPro" id="IPR036908">
    <property type="entry name" value="RlpA-like_sf"/>
</dbReference>
<dbReference type="EMBL" id="CAFZ01000009">
    <property type="protein sequence ID" value="CCA67113.1"/>
    <property type="molecule type" value="Genomic_DNA"/>
</dbReference>
<feature type="chain" id="PRO_5003468420" evidence="2">
    <location>
        <begin position="20"/>
        <end position="242"/>
    </location>
</feature>
<reference evidence="3 4" key="1">
    <citation type="journal article" date="2011" name="PLoS Pathog.">
        <title>Endophytic Life Strategies Decoded by Genome and Transcriptome Analyses of the Mutualistic Root Symbiont Piriformospora indica.</title>
        <authorList>
            <person name="Zuccaro A."/>
            <person name="Lahrmann U."/>
            <person name="Guldener U."/>
            <person name="Langen G."/>
            <person name="Pfiffi S."/>
            <person name="Biedenkopf D."/>
            <person name="Wong P."/>
            <person name="Samans B."/>
            <person name="Grimm C."/>
            <person name="Basiewicz M."/>
            <person name="Murat C."/>
            <person name="Martin F."/>
            <person name="Kogel K.H."/>
        </authorList>
    </citation>
    <scope>NUCLEOTIDE SEQUENCE [LARGE SCALE GENOMIC DNA]</scope>
    <source>
        <strain evidence="3 4">DSM 11827</strain>
    </source>
</reference>
<evidence type="ECO:0000256" key="1">
    <source>
        <dbReference type="SAM" id="MobiDB-lite"/>
    </source>
</evidence>
<accession>G4T723</accession>
<dbReference type="InParanoid" id="G4T723"/>
<feature type="compositionally biased region" description="Pro residues" evidence="1">
    <location>
        <begin position="149"/>
        <end position="173"/>
    </location>
</feature>
<dbReference type="SUPFAM" id="SSF50685">
    <property type="entry name" value="Barwin-like endoglucanases"/>
    <property type="match status" value="1"/>
</dbReference>
<feature type="signal peptide" evidence="2">
    <location>
        <begin position="1"/>
        <end position="19"/>
    </location>
</feature>
<dbReference type="OMA" id="HRDIANR"/>
<dbReference type="OrthoDB" id="623670at2759"/>
<evidence type="ECO:0000313" key="3">
    <source>
        <dbReference type="EMBL" id="CCA67113.1"/>
    </source>
</evidence>
<dbReference type="STRING" id="1109443.G4T723"/>
<organism evidence="3 4">
    <name type="scientific">Serendipita indica (strain DSM 11827)</name>
    <name type="common">Root endophyte fungus</name>
    <name type="synonym">Piriformospora indica</name>
    <dbReference type="NCBI Taxonomy" id="1109443"/>
    <lineage>
        <taxon>Eukaryota</taxon>
        <taxon>Fungi</taxon>
        <taxon>Dikarya</taxon>
        <taxon>Basidiomycota</taxon>
        <taxon>Agaricomycotina</taxon>
        <taxon>Agaricomycetes</taxon>
        <taxon>Sebacinales</taxon>
        <taxon>Serendipitaceae</taxon>
        <taxon>Serendipita</taxon>
    </lineage>
</organism>
<gene>
    <name evidence="3" type="ORF">PIIN_00947</name>
</gene>
<dbReference type="CDD" id="cd22191">
    <property type="entry name" value="DPBB_RlpA_EXP_N-like"/>
    <property type="match status" value="1"/>
</dbReference>
<evidence type="ECO:0000256" key="2">
    <source>
        <dbReference type="SAM" id="SignalP"/>
    </source>
</evidence>
<dbReference type="Proteomes" id="UP000007148">
    <property type="component" value="Unassembled WGS sequence"/>
</dbReference>
<keyword evidence="2" id="KW-0732">Signal</keyword>
<feature type="compositionally biased region" description="Low complexity" evidence="1">
    <location>
        <begin position="174"/>
        <end position="203"/>
    </location>
</feature>
<keyword evidence="4" id="KW-1185">Reference proteome</keyword>
<dbReference type="HOGENOM" id="CLU_047639_0_1_1"/>
<protein>
    <submittedName>
        <fullName evidence="3">Related to B2-aldehyde-forming enzyme</fullName>
    </submittedName>
</protein>
<feature type="region of interest" description="Disordered" evidence="1">
    <location>
        <begin position="137"/>
        <end position="223"/>
    </location>
</feature>
<dbReference type="AlphaFoldDB" id="G4T723"/>
<comment type="caution">
    <text evidence="3">The sequence shown here is derived from an EMBL/GenBank/DDBJ whole genome shotgun (WGS) entry which is preliminary data.</text>
</comment>
<sequence length="242" mass="25480">MQILLSVALLGALASLSYAAPTNSTQPLAKRISGRASWYHVGLGACGQWNNPGDFIVALNSVQFHPNGESQWPSSQCNRPIRITHNGKSVNAVVMDECPNIDGNGCYEGYLDLSFGLFQQWYPDPYQQGIFWMDWEFTDGQGGGGGGWTPPPPPPSSSEPPYTPPPSSAPPPSSTWTPTPTSTSSSTPTPSSSTTQHSSSSSTGDVSAQGAAETTTSGHKGLDGINLAANQMINLLRIAKGV</sequence>
<name>G4T723_SERID</name>